<feature type="domain" description="GGDEF" evidence="3">
    <location>
        <begin position="390"/>
        <end position="523"/>
    </location>
</feature>
<feature type="transmembrane region" description="Helical" evidence="1">
    <location>
        <begin position="145"/>
        <end position="167"/>
    </location>
</feature>
<dbReference type="InterPro" id="IPR035965">
    <property type="entry name" value="PAS-like_dom_sf"/>
</dbReference>
<dbReference type="Gene3D" id="3.30.70.270">
    <property type="match status" value="1"/>
</dbReference>
<evidence type="ECO:0000256" key="1">
    <source>
        <dbReference type="SAM" id="Phobius"/>
    </source>
</evidence>
<keyword evidence="1" id="KW-0812">Transmembrane</keyword>
<dbReference type="SMART" id="SM00267">
    <property type="entry name" value="GGDEF"/>
    <property type="match status" value="1"/>
</dbReference>
<keyword evidence="4" id="KW-0808">Transferase</keyword>
<dbReference type="RefSeq" id="WP_376919954.1">
    <property type="nucleotide sequence ID" value="NZ_JBHRSW010000014.1"/>
</dbReference>
<evidence type="ECO:0000313" key="5">
    <source>
        <dbReference type="Proteomes" id="UP001595478"/>
    </source>
</evidence>
<dbReference type="CDD" id="cd01949">
    <property type="entry name" value="GGDEF"/>
    <property type="match status" value="1"/>
</dbReference>
<accession>A0ABV7FRB2</accession>
<dbReference type="GO" id="GO:0052621">
    <property type="term" value="F:diguanylate cyclase activity"/>
    <property type="evidence" value="ECO:0007669"/>
    <property type="project" value="UniProtKB-EC"/>
</dbReference>
<keyword evidence="1" id="KW-1133">Transmembrane helix</keyword>
<evidence type="ECO:0000259" key="3">
    <source>
        <dbReference type="PROSITE" id="PS50887"/>
    </source>
</evidence>
<protein>
    <submittedName>
        <fullName evidence="4">Diguanylate cyclase domain-containing protein</fullName>
        <ecNumber evidence="4">2.7.7.65</ecNumber>
    </submittedName>
</protein>
<keyword evidence="1" id="KW-0472">Membrane</keyword>
<evidence type="ECO:0000259" key="2">
    <source>
        <dbReference type="PROSITE" id="PS50112"/>
    </source>
</evidence>
<feature type="transmembrane region" description="Helical" evidence="1">
    <location>
        <begin position="12"/>
        <end position="33"/>
    </location>
</feature>
<gene>
    <name evidence="4" type="ORF">ACFOHL_09340</name>
</gene>
<feature type="domain" description="PAS" evidence="2">
    <location>
        <begin position="231"/>
        <end position="268"/>
    </location>
</feature>
<dbReference type="PANTHER" id="PTHR46663">
    <property type="entry name" value="DIGUANYLATE CYCLASE DGCT-RELATED"/>
    <property type="match status" value="1"/>
</dbReference>
<dbReference type="Pfam" id="PF00990">
    <property type="entry name" value="GGDEF"/>
    <property type="match status" value="1"/>
</dbReference>
<keyword evidence="5" id="KW-1185">Reference proteome</keyword>
<dbReference type="InterPro" id="IPR052163">
    <property type="entry name" value="DGC-Regulatory_Protein"/>
</dbReference>
<sequence length="526" mass="59296">MKLNSKDSLLGRLLVSILLTAMAVGFIASELYYMVVYNNSLKHAEIEISKLHETVASTSSIAAFLDDQELAKEVVNGLIVNDVVMSAALSTAEIEVTNGRQSGNGQQYHFDITSPFSEQVVGQLTIVQDLQFITQRARKNADYNASLLFTQALIITFVCVLNVFILVTKPLSYISKQLSKISPPSRARIKKPIFHRKGELGRLTTDVNALLVKTDKALKHELEYRKEIEALEARLRLVFDYASNPIVLTDTSGNLILANQSFDDLLSFASRSKQKNMGKFLNQLFENGEAIEDSFEKQLALSNTALGEFKLLQIQCDDSVDNKPRWFQIIATSISTEDFKDYIEISLHDISNKKEKLEALSSIVDLDPLTQAFNRNGLKSKLELMSLSYANYAVLFIDIDNFKEINDTYGHQVGDDVLIEVVKRFKSRLRQGDIVCRWGGDEFILLLADVNELYLTPILSELSDELRREMRLPYLKENLTVEASIGVSFYPQSSRNTDTLIKLADEGMYKAKLSRQKDALQSRIVD</sequence>
<dbReference type="SUPFAM" id="SSF55073">
    <property type="entry name" value="Nucleotide cyclase"/>
    <property type="match status" value="1"/>
</dbReference>
<dbReference type="Proteomes" id="UP001595478">
    <property type="component" value="Unassembled WGS sequence"/>
</dbReference>
<dbReference type="Gene3D" id="3.30.450.20">
    <property type="entry name" value="PAS domain"/>
    <property type="match status" value="1"/>
</dbReference>
<dbReference type="InterPro" id="IPR043128">
    <property type="entry name" value="Rev_trsase/Diguanyl_cyclase"/>
</dbReference>
<dbReference type="InterPro" id="IPR029787">
    <property type="entry name" value="Nucleotide_cyclase"/>
</dbReference>
<keyword evidence="4" id="KW-0548">Nucleotidyltransferase</keyword>
<evidence type="ECO:0000313" key="4">
    <source>
        <dbReference type="EMBL" id="MFC3121823.1"/>
    </source>
</evidence>
<comment type="caution">
    <text evidence="4">The sequence shown here is derived from an EMBL/GenBank/DDBJ whole genome shotgun (WGS) entry which is preliminary data.</text>
</comment>
<dbReference type="NCBIfam" id="TIGR00254">
    <property type="entry name" value="GGDEF"/>
    <property type="match status" value="1"/>
</dbReference>
<dbReference type="PROSITE" id="PS50887">
    <property type="entry name" value="GGDEF"/>
    <property type="match status" value="1"/>
</dbReference>
<reference evidence="5" key="1">
    <citation type="journal article" date="2019" name="Int. J. Syst. Evol. Microbiol.">
        <title>The Global Catalogue of Microorganisms (GCM) 10K type strain sequencing project: providing services to taxonomists for standard genome sequencing and annotation.</title>
        <authorList>
            <consortium name="The Broad Institute Genomics Platform"/>
            <consortium name="The Broad Institute Genome Sequencing Center for Infectious Disease"/>
            <person name="Wu L."/>
            <person name="Ma J."/>
        </authorList>
    </citation>
    <scope>NUCLEOTIDE SEQUENCE [LARGE SCALE GENOMIC DNA]</scope>
    <source>
        <strain evidence="5">KCTC 52473</strain>
    </source>
</reference>
<proteinExistence type="predicted"/>
<dbReference type="PANTHER" id="PTHR46663:SF2">
    <property type="entry name" value="GGDEF DOMAIN-CONTAINING PROTEIN"/>
    <property type="match status" value="1"/>
</dbReference>
<dbReference type="EC" id="2.7.7.65" evidence="4"/>
<dbReference type="EMBL" id="JBHRSW010000014">
    <property type="protein sequence ID" value="MFC3121823.1"/>
    <property type="molecule type" value="Genomic_DNA"/>
</dbReference>
<dbReference type="SUPFAM" id="SSF55785">
    <property type="entry name" value="PYP-like sensor domain (PAS domain)"/>
    <property type="match status" value="1"/>
</dbReference>
<dbReference type="InterPro" id="IPR000014">
    <property type="entry name" value="PAS"/>
</dbReference>
<dbReference type="SMART" id="SM00091">
    <property type="entry name" value="PAS"/>
    <property type="match status" value="1"/>
</dbReference>
<organism evidence="4 5">
    <name type="scientific">Agaribacter flavus</name>
    <dbReference type="NCBI Taxonomy" id="1902781"/>
    <lineage>
        <taxon>Bacteria</taxon>
        <taxon>Pseudomonadati</taxon>
        <taxon>Pseudomonadota</taxon>
        <taxon>Gammaproteobacteria</taxon>
        <taxon>Alteromonadales</taxon>
        <taxon>Alteromonadaceae</taxon>
        <taxon>Agaribacter</taxon>
    </lineage>
</organism>
<dbReference type="PROSITE" id="PS50112">
    <property type="entry name" value="PAS"/>
    <property type="match status" value="1"/>
</dbReference>
<dbReference type="InterPro" id="IPR000160">
    <property type="entry name" value="GGDEF_dom"/>
</dbReference>
<name>A0ABV7FRB2_9ALTE</name>